<accession>Q2N8N9</accession>
<proteinExistence type="predicted"/>
<dbReference type="eggNOG" id="ENOG50328BU">
    <property type="taxonomic scope" value="Bacteria"/>
</dbReference>
<dbReference type="GO" id="GO:0005198">
    <property type="term" value="F:structural molecule activity"/>
    <property type="evidence" value="ECO:0007669"/>
    <property type="project" value="InterPro"/>
</dbReference>
<dbReference type="InterPro" id="IPR010667">
    <property type="entry name" value="Phage_T4_Gp19"/>
</dbReference>
<dbReference type="PANTHER" id="PTHR38009">
    <property type="entry name" value="CONSERVED HYPOTHETICAL PHAGE TAIL PROTEIN"/>
    <property type="match status" value="1"/>
</dbReference>
<dbReference type="RefSeq" id="WP_011414780.1">
    <property type="nucleotide sequence ID" value="NC_007722.1"/>
</dbReference>
<gene>
    <name evidence="1" type="ordered locus">ELI_09300</name>
</gene>
<evidence type="ECO:0008006" key="3">
    <source>
        <dbReference type="Google" id="ProtNLM"/>
    </source>
</evidence>
<dbReference type="OrthoDB" id="9799891at2"/>
<dbReference type="PANTHER" id="PTHR38009:SF1">
    <property type="entry name" value="CONSERVED HYPOTHETICAL PHAGE TAIL PROTEIN"/>
    <property type="match status" value="1"/>
</dbReference>
<dbReference type="STRING" id="314225.ELI_09300"/>
<dbReference type="Pfam" id="PF06841">
    <property type="entry name" value="Phage_T4_gp19"/>
    <property type="match status" value="1"/>
</dbReference>
<dbReference type="EMBL" id="CP000157">
    <property type="protein sequence ID" value="ABC63952.1"/>
    <property type="molecule type" value="Genomic_DNA"/>
</dbReference>
<sequence>MALTDRPWNTFNYAVEITPQGDSKPLCEAAFTECDGLDMTMDVQTIRSGGANDRAWRVPAVINYTNLVLKRGMTGNLDLWKWFRKSIENPYLRASADVILLADDGKKELARFRLSRCIPTKLKVPALNAKDGAIAVEEFQLAYDKFELVEEQSQDQAEAAA</sequence>
<dbReference type="KEGG" id="eli:ELI_09300"/>
<protein>
    <recommendedName>
        <fullName evidence="3">Phage tail protein</fullName>
    </recommendedName>
</protein>
<keyword evidence="2" id="KW-1185">Reference proteome</keyword>
<organism evidence="1 2">
    <name type="scientific">Erythrobacter litoralis (strain HTCC2594)</name>
    <dbReference type="NCBI Taxonomy" id="314225"/>
    <lineage>
        <taxon>Bacteria</taxon>
        <taxon>Pseudomonadati</taxon>
        <taxon>Pseudomonadota</taxon>
        <taxon>Alphaproteobacteria</taxon>
        <taxon>Sphingomonadales</taxon>
        <taxon>Erythrobacteraceae</taxon>
        <taxon>Erythrobacter/Porphyrobacter group</taxon>
        <taxon>Erythrobacter</taxon>
    </lineage>
</organism>
<evidence type="ECO:0000313" key="2">
    <source>
        <dbReference type="Proteomes" id="UP000008808"/>
    </source>
</evidence>
<dbReference type="Proteomes" id="UP000008808">
    <property type="component" value="Chromosome"/>
</dbReference>
<dbReference type="NCBIfam" id="TIGR02241">
    <property type="entry name" value="conserved hypothetical phage tail region protein"/>
    <property type="match status" value="1"/>
</dbReference>
<evidence type="ECO:0000313" key="1">
    <source>
        <dbReference type="EMBL" id="ABC63952.1"/>
    </source>
</evidence>
<name>Q2N8N9_ERYLH</name>
<reference evidence="2" key="1">
    <citation type="journal article" date="2009" name="J. Bacteriol.">
        <title>Complete genome sequence of Erythrobacter litoralis HTCC2594.</title>
        <authorList>
            <person name="Oh H.M."/>
            <person name="Giovannoni S.J."/>
            <person name="Ferriera S."/>
            <person name="Johnson J."/>
            <person name="Cho J.C."/>
        </authorList>
    </citation>
    <scope>NUCLEOTIDE SEQUENCE [LARGE SCALE GENOMIC DNA]</scope>
    <source>
        <strain evidence="2">HTCC2594</strain>
    </source>
</reference>
<dbReference type="InterPro" id="IPR011747">
    <property type="entry name" value="CHP02241"/>
</dbReference>
<dbReference type="AlphaFoldDB" id="Q2N8N9"/>
<dbReference type="HOGENOM" id="CLU_101335_0_0_5"/>